<reference evidence="2" key="1">
    <citation type="submission" date="2019-05" db="EMBL/GenBank/DDBJ databases">
        <title>Annotation for the trematode Fasciolopsis buski.</title>
        <authorList>
            <person name="Choi Y.-J."/>
        </authorList>
    </citation>
    <scope>NUCLEOTIDE SEQUENCE</scope>
    <source>
        <strain evidence="2">HT</strain>
        <tissue evidence="2">Whole worm</tissue>
    </source>
</reference>
<evidence type="ECO:0000313" key="2">
    <source>
        <dbReference type="EMBL" id="KAA0183991.1"/>
    </source>
</evidence>
<feature type="chain" id="PRO_5034148040" evidence="1">
    <location>
        <begin position="28"/>
        <end position="76"/>
    </location>
</feature>
<comment type="caution">
    <text evidence="2">The sequence shown here is derived from an EMBL/GenBank/DDBJ whole genome shotgun (WGS) entry which is preliminary data.</text>
</comment>
<organism evidence="2 3">
    <name type="scientific">Fasciolopsis buskii</name>
    <dbReference type="NCBI Taxonomy" id="27845"/>
    <lineage>
        <taxon>Eukaryota</taxon>
        <taxon>Metazoa</taxon>
        <taxon>Spiralia</taxon>
        <taxon>Lophotrochozoa</taxon>
        <taxon>Platyhelminthes</taxon>
        <taxon>Trematoda</taxon>
        <taxon>Digenea</taxon>
        <taxon>Plagiorchiida</taxon>
        <taxon>Echinostomata</taxon>
        <taxon>Echinostomatoidea</taxon>
        <taxon>Fasciolidae</taxon>
        <taxon>Fasciolopsis</taxon>
    </lineage>
</organism>
<proteinExistence type="predicted"/>
<feature type="signal peptide" evidence="1">
    <location>
        <begin position="1"/>
        <end position="27"/>
    </location>
</feature>
<keyword evidence="3" id="KW-1185">Reference proteome</keyword>
<gene>
    <name evidence="2" type="ORF">FBUS_07327</name>
</gene>
<dbReference type="PROSITE" id="PS51257">
    <property type="entry name" value="PROKAR_LIPOPROTEIN"/>
    <property type="match status" value="1"/>
</dbReference>
<evidence type="ECO:0000256" key="1">
    <source>
        <dbReference type="SAM" id="SignalP"/>
    </source>
</evidence>
<accession>A0A8E0RM89</accession>
<dbReference type="OrthoDB" id="6275399at2759"/>
<protein>
    <submittedName>
        <fullName evidence="2">Uncharacterized protein</fullName>
    </submittedName>
</protein>
<keyword evidence="1" id="KW-0732">Signal</keyword>
<dbReference type="AlphaFoldDB" id="A0A8E0RM89"/>
<name>A0A8E0RM89_9TREM</name>
<dbReference type="Proteomes" id="UP000728185">
    <property type="component" value="Unassembled WGS sequence"/>
</dbReference>
<dbReference type="EMBL" id="LUCM01011428">
    <property type="protein sequence ID" value="KAA0183991.1"/>
    <property type="molecule type" value="Genomic_DNA"/>
</dbReference>
<evidence type="ECO:0000313" key="3">
    <source>
        <dbReference type="Proteomes" id="UP000728185"/>
    </source>
</evidence>
<sequence>MSRSAVIGQVLCILLILSCLELHSVTAGLRRPFDPTDRRVFYVAAEPETVDMDWDWNMIPHGSYKRSHYMSQRLGK</sequence>